<dbReference type="Proteomes" id="UP001149165">
    <property type="component" value="Unassembled WGS sequence"/>
</dbReference>
<dbReference type="Pfam" id="PF13911">
    <property type="entry name" value="AhpC-TSA_2"/>
    <property type="match status" value="1"/>
</dbReference>
<feature type="region of interest" description="Disordered" evidence="1">
    <location>
        <begin position="1"/>
        <end position="37"/>
    </location>
</feature>
<dbReference type="Gene3D" id="3.40.30.10">
    <property type="entry name" value="Glutaredoxin"/>
    <property type="match status" value="1"/>
</dbReference>
<dbReference type="SUPFAM" id="SSF52833">
    <property type="entry name" value="Thioredoxin-like"/>
    <property type="match status" value="1"/>
</dbReference>
<evidence type="ECO:0000256" key="1">
    <source>
        <dbReference type="SAM" id="MobiDB-lite"/>
    </source>
</evidence>
<protein>
    <submittedName>
        <fullName evidence="2">Uncharacterized protein</fullName>
    </submittedName>
</protein>
<accession>A0A9W9F6N1</accession>
<evidence type="ECO:0000313" key="3">
    <source>
        <dbReference type="Proteomes" id="UP001149165"/>
    </source>
</evidence>
<feature type="compositionally biased region" description="Polar residues" evidence="1">
    <location>
        <begin position="1"/>
        <end position="32"/>
    </location>
</feature>
<keyword evidence="3" id="KW-1185">Reference proteome</keyword>
<gene>
    <name evidence="2" type="ORF">N7456_010441</name>
</gene>
<dbReference type="InterPro" id="IPR036249">
    <property type="entry name" value="Thioredoxin-like_sf"/>
</dbReference>
<evidence type="ECO:0000313" key="2">
    <source>
        <dbReference type="EMBL" id="KAJ5094580.1"/>
    </source>
</evidence>
<reference evidence="2" key="2">
    <citation type="journal article" date="2023" name="IMA Fungus">
        <title>Comparative genomic study of the Penicillium genus elucidates a diverse pangenome and 15 lateral gene transfer events.</title>
        <authorList>
            <person name="Petersen C."/>
            <person name="Sorensen T."/>
            <person name="Nielsen M.R."/>
            <person name="Sondergaard T.E."/>
            <person name="Sorensen J.L."/>
            <person name="Fitzpatrick D.A."/>
            <person name="Frisvad J.C."/>
            <person name="Nielsen K.L."/>
        </authorList>
    </citation>
    <scope>NUCLEOTIDE SEQUENCE</scope>
    <source>
        <strain evidence="2">IBT 30069</strain>
    </source>
</reference>
<dbReference type="OrthoDB" id="40334at2759"/>
<dbReference type="PANTHER" id="PTHR28630">
    <property type="match status" value="1"/>
</dbReference>
<comment type="caution">
    <text evidence="2">The sequence shown here is derived from an EMBL/GenBank/DDBJ whole genome shotgun (WGS) entry which is preliminary data.</text>
</comment>
<sequence length="201" mass="22283">MAETALTSPPTTEITDPTSAPSQQNVKTTQPVASDKLPSTEAITKAGEYIVLDHEGAEHTFKSLYDNPESPRTLVIFIRHFFCGSCQEFIFALSKAITPSDLQKLSTKTSILIIGCGDPGLINFYAKETSCPFPIYADPKQKLYKELELVQNYGMGSKPEYFRKGMLQIVGSGVMQTLKHFSSGLALKGGRFESKWWRVSF</sequence>
<name>A0A9W9F6N1_9EURO</name>
<organism evidence="2 3">
    <name type="scientific">Penicillium angulare</name>
    <dbReference type="NCBI Taxonomy" id="116970"/>
    <lineage>
        <taxon>Eukaryota</taxon>
        <taxon>Fungi</taxon>
        <taxon>Dikarya</taxon>
        <taxon>Ascomycota</taxon>
        <taxon>Pezizomycotina</taxon>
        <taxon>Eurotiomycetes</taxon>
        <taxon>Eurotiomycetidae</taxon>
        <taxon>Eurotiales</taxon>
        <taxon>Aspergillaceae</taxon>
        <taxon>Penicillium</taxon>
    </lineage>
</organism>
<dbReference type="PANTHER" id="PTHR28630:SF3">
    <property type="entry name" value="PEROXIREDOXIN-LIKE 2C"/>
    <property type="match status" value="1"/>
</dbReference>
<dbReference type="AlphaFoldDB" id="A0A9W9F6N1"/>
<dbReference type="InterPro" id="IPR032801">
    <property type="entry name" value="PXL2A/B/C"/>
</dbReference>
<reference evidence="2" key="1">
    <citation type="submission" date="2022-11" db="EMBL/GenBank/DDBJ databases">
        <authorList>
            <person name="Petersen C."/>
        </authorList>
    </citation>
    <scope>NUCLEOTIDE SEQUENCE</scope>
    <source>
        <strain evidence="2">IBT 30069</strain>
    </source>
</reference>
<dbReference type="EMBL" id="JAPQKH010000006">
    <property type="protein sequence ID" value="KAJ5094580.1"/>
    <property type="molecule type" value="Genomic_DNA"/>
</dbReference>
<proteinExistence type="predicted"/>